<sequence length="211" mass="24526">MNAITPTQKSAVEKADVSGNAVKLIDRMFTRLKSLFPAWKQAFDSMETYNETKQIWLEELLKADVVTPLALKRGLDRAAGSESPFFPSVGQFIAWCSEDYHALGLPNETELYQRYKSFLGYARFNQNEFSYLSNVEYWLLKNLYEKCRRKSEEDTLKAIPKLLDEAAKKVRSNFEFEDIPKMIPQQMSFYDRARADQARDRLMAQMKGTMQ</sequence>
<dbReference type="EMBL" id="MLHN01000025">
    <property type="protein sequence ID" value="OOF48717.1"/>
    <property type="molecule type" value="Genomic_DNA"/>
</dbReference>
<dbReference type="Proteomes" id="UP000188481">
    <property type="component" value="Unassembled WGS sequence"/>
</dbReference>
<comment type="caution">
    <text evidence="1">The sequence shown here is derived from an EMBL/GenBank/DDBJ whole genome shotgun (WGS) entry which is preliminary data.</text>
</comment>
<dbReference type="AlphaFoldDB" id="A0A1V3J1Z7"/>
<gene>
    <name evidence="1" type="ORF">BKK54_10415</name>
</gene>
<keyword evidence="2" id="KW-1185">Reference proteome</keyword>
<dbReference type="InterPro" id="IPR009731">
    <property type="entry name" value="P-like"/>
</dbReference>
<accession>A0A1V3J1Z7</accession>
<dbReference type="STRING" id="1908264.BKK54_10415"/>
<organism evidence="1 2">
    <name type="scientific">Rodentibacter genomosp. 1</name>
    <dbReference type="NCBI Taxonomy" id="1908264"/>
    <lineage>
        <taxon>Bacteria</taxon>
        <taxon>Pseudomonadati</taxon>
        <taxon>Pseudomonadota</taxon>
        <taxon>Gammaproteobacteria</taxon>
        <taxon>Pasteurellales</taxon>
        <taxon>Pasteurellaceae</taxon>
        <taxon>Rodentibacter</taxon>
    </lineage>
</organism>
<dbReference type="Pfam" id="PF06992">
    <property type="entry name" value="Phage_lambda_P"/>
    <property type="match status" value="1"/>
</dbReference>
<evidence type="ECO:0000313" key="2">
    <source>
        <dbReference type="Proteomes" id="UP000188481"/>
    </source>
</evidence>
<reference evidence="1 2" key="1">
    <citation type="submission" date="2016-10" db="EMBL/GenBank/DDBJ databases">
        <title>Rodentibacter gen. nov. and new species.</title>
        <authorList>
            <person name="Christensen H."/>
        </authorList>
    </citation>
    <scope>NUCLEOTIDE SEQUENCE [LARGE SCALE GENOMIC DNA]</scope>
    <source>
        <strain evidence="2">ppn416</strain>
    </source>
</reference>
<protein>
    <submittedName>
        <fullName evidence="1">Replication P</fullName>
    </submittedName>
</protein>
<dbReference type="RefSeq" id="WP_077543033.1">
    <property type="nucleotide sequence ID" value="NZ_MLHN01000025.1"/>
</dbReference>
<proteinExistence type="predicted"/>
<dbReference type="GO" id="GO:0006270">
    <property type="term" value="P:DNA replication initiation"/>
    <property type="evidence" value="ECO:0007669"/>
    <property type="project" value="InterPro"/>
</dbReference>
<evidence type="ECO:0000313" key="1">
    <source>
        <dbReference type="EMBL" id="OOF48717.1"/>
    </source>
</evidence>
<name>A0A1V3J1Z7_9PAST</name>